<organism evidence="2 3">
    <name type="scientific">Aquiflexum gelatinilyticum</name>
    <dbReference type="NCBI Taxonomy" id="2961943"/>
    <lineage>
        <taxon>Bacteria</taxon>
        <taxon>Pseudomonadati</taxon>
        <taxon>Bacteroidota</taxon>
        <taxon>Cytophagia</taxon>
        <taxon>Cytophagales</taxon>
        <taxon>Cyclobacteriaceae</taxon>
        <taxon>Aquiflexum</taxon>
    </lineage>
</organism>
<dbReference type="EMBL" id="JANSUY010000001">
    <property type="protein sequence ID" value="MCR9014105.1"/>
    <property type="molecule type" value="Genomic_DNA"/>
</dbReference>
<keyword evidence="3" id="KW-1185">Reference proteome</keyword>
<evidence type="ECO:0000256" key="1">
    <source>
        <dbReference type="SAM" id="SignalP"/>
    </source>
</evidence>
<protein>
    <submittedName>
        <fullName evidence="2">Outer membrane lipoprotein-sorting protein</fullName>
    </submittedName>
</protein>
<dbReference type="Gene3D" id="2.50.20.10">
    <property type="entry name" value="Lipoprotein localisation LolA/LolB/LppX"/>
    <property type="match status" value="1"/>
</dbReference>
<reference evidence="2" key="1">
    <citation type="submission" date="2022-08" db="EMBL/GenBank/DDBJ databases">
        <authorList>
            <person name="Zhang D."/>
        </authorList>
    </citation>
    <scope>NUCLEOTIDE SEQUENCE</scope>
    <source>
        <strain evidence="2">XJ19-11</strain>
    </source>
</reference>
<gene>
    <name evidence="2" type="ORF">NU887_03600</name>
</gene>
<dbReference type="AlphaFoldDB" id="A0A9X2T0X1"/>
<name>A0A9X2T0X1_9BACT</name>
<evidence type="ECO:0000313" key="2">
    <source>
        <dbReference type="EMBL" id="MCR9014105.1"/>
    </source>
</evidence>
<proteinExistence type="predicted"/>
<feature type="chain" id="PRO_5040996212" evidence="1">
    <location>
        <begin position="20"/>
        <end position="247"/>
    </location>
</feature>
<comment type="caution">
    <text evidence="2">The sequence shown here is derived from an EMBL/GenBank/DDBJ whole genome shotgun (WGS) entry which is preliminary data.</text>
</comment>
<keyword evidence="1" id="KW-0732">Signal</keyword>
<evidence type="ECO:0000313" key="3">
    <source>
        <dbReference type="Proteomes" id="UP001142175"/>
    </source>
</evidence>
<sequence length="247" mass="27674">MKKTLLILALFCFSSIVKAQTVDEIIAQYLENTGGASEWAKLSSIKMEGKVSTQGMDIPIEIAQTKEGKMYMKFQLQGQEMVQQAFDGKEAWGVNFMTMKPEKSDSETTENMKREIGDFPDPFLNLKSKGYKAELLGKENVEGTECFKVKLTKKPLLVDGAEVENISFYFFDTENFVPIMVEKEMKTGPAKGITTQTLMSDYQEVEGLYFPFSITEKAKGTPQGQAINITKVELNPTLDPSAFAFKD</sequence>
<feature type="signal peptide" evidence="1">
    <location>
        <begin position="1"/>
        <end position="19"/>
    </location>
</feature>
<dbReference type="Proteomes" id="UP001142175">
    <property type="component" value="Unassembled WGS sequence"/>
</dbReference>
<keyword evidence="2" id="KW-0449">Lipoprotein</keyword>
<accession>A0A9X2T0X1</accession>
<dbReference type="RefSeq" id="WP_258421979.1">
    <property type="nucleotide sequence ID" value="NZ_JANAEZ010000001.1"/>
</dbReference>